<feature type="transmembrane region" description="Helical" evidence="5">
    <location>
        <begin position="195"/>
        <end position="216"/>
    </location>
</feature>
<feature type="transmembrane region" description="Helical" evidence="5">
    <location>
        <begin position="228"/>
        <end position="251"/>
    </location>
</feature>
<keyword evidence="3 5" id="KW-1133">Transmembrane helix</keyword>
<keyword evidence="2 5" id="KW-0812">Transmembrane</keyword>
<proteinExistence type="predicted"/>
<comment type="caution">
    <text evidence="7">The sequence shown here is derived from an EMBL/GenBank/DDBJ whole genome shotgun (WGS) entry which is preliminary data.</text>
</comment>
<evidence type="ECO:0000313" key="8">
    <source>
        <dbReference type="Proteomes" id="UP000176273"/>
    </source>
</evidence>
<evidence type="ECO:0000259" key="6">
    <source>
        <dbReference type="Pfam" id="PF01699"/>
    </source>
</evidence>
<reference evidence="7 8" key="1">
    <citation type="journal article" date="2016" name="Nat. Commun.">
        <title>Thousands of microbial genomes shed light on interconnected biogeochemical processes in an aquifer system.</title>
        <authorList>
            <person name="Anantharaman K."/>
            <person name="Brown C.T."/>
            <person name="Hug L.A."/>
            <person name="Sharon I."/>
            <person name="Castelle C.J."/>
            <person name="Probst A.J."/>
            <person name="Thomas B.C."/>
            <person name="Singh A."/>
            <person name="Wilkins M.J."/>
            <person name="Karaoz U."/>
            <person name="Brodie E.L."/>
            <person name="Williams K.H."/>
            <person name="Hubbard S.S."/>
            <person name="Banfield J.F."/>
        </authorList>
    </citation>
    <scope>NUCLEOTIDE SEQUENCE [LARGE SCALE GENOMIC DNA]</scope>
</reference>
<dbReference type="InterPro" id="IPR004837">
    <property type="entry name" value="NaCa_Exmemb"/>
</dbReference>
<dbReference type="AlphaFoldDB" id="A0A1F6BKT8"/>
<dbReference type="PANTHER" id="PTHR10846:SF8">
    <property type="entry name" value="INNER MEMBRANE PROTEIN YRBG"/>
    <property type="match status" value="1"/>
</dbReference>
<feature type="transmembrane region" description="Helical" evidence="5">
    <location>
        <begin position="165"/>
        <end position="183"/>
    </location>
</feature>
<feature type="transmembrane region" description="Helical" evidence="5">
    <location>
        <begin position="38"/>
        <end position="56"/>
    </location>
</feature>
<feature type="transmembrane region" description="Helical" evidence="5">
    <location>
        <begin position="290"/>
        <end position="307"/>
    </location>
</feature>
<evidence type="ECO:0000256" key="2">
    <source>
        <dbReference type="ARBA" id="ARBA00022692"/>
    </source>
</evidence>
<sequence>MIEFFLIFAFSLFLVVKGATLATKYSAKLAESFHVSKYIVGFIVVTFVSILPETLISISSAIKGIPEFGLGTLFGSNVADLTLIFAILIIYAGRGIKIKSRVLKDVGLYPSFLLLPLLFGLNGHYSRIEGAALIISGAIFYYMVFKNGAGISAKLHNGGDKYKNLFFLFFAMALLLVGSHLTVTSATVLANALNIAPILVGMLVVSLGTTMPELFYSLKSVKKTDDELAIGDILGTVLADATIVVGILAFINPFSFPIGIVYVTGAFMIVASLVLLKFMHSGRVITKKEGYMLLAFWVVYVVVELLANG</sequence>
<feature type="transmembrane region" description="Helical" evidence="5">
    <location>
        <begin position="68"/>
        <end position="92"/>
    </location>
</feature>
<feature type="domain" description="Sodium/calcium exchanger membrane region" evidence="6">
    <location>
        <begin position="5"/>
        <end position="144"/>
    </location>
</feature>
<dbReference type="PANTHER" id="PTHR10846">
    <property type="entry name" value="SODIUM/POTASSIUM/CALCIUM EXCHANGER"/>
    <property type="match status" value="1"/>
</dbReference>
<feature type="transmembrane region" description="Helical" evidence="5">
    <location>
        <begin position="124"/>
        <end position="144"/>
    </location>
</feature>
<keyword evidence="4 5" id="KW-0472">Membrane</keyword>
<evidence type="ECO:0000256" key="1">
    <source>
        <dbReference type="ARBA" id="ARBA00004141"/>
    </source>
</evidence>
<dbReference type="InterPro" id="IPR004481">
    <property type="entry name" value="K/Na/Ca-exchanger"/>
</dbReference>
<evidence type="ECO:0000313" key="7">
    <source>
        <dbReference type="EMBL" id="OGG37488.1"/>
    </source>
</evidence>
<evidence type="ECO:0000256" key="3">
    <source>
        <dbReference type="ARBA" id="ARBA00022989"/>
    </source>
</evidence>
<dbReference type="InterPro" id="IPR044880">
    <property type="entry name" value="NCX_ion-bd_dom_sf"/>
</dbReference>
<feature type="domain" description="Sodium/calcium exchanger membrane region" evidence="6">
    <location>
        <begin position="165"/>
        <end position="303"/>
    </location>
</feature>
<protein>
    <recommendedName>
        <fullName evidence="6">Sodium/calcium exchanger membrane region domain-containing protein</fullName>
    </recommendedName>
</protein>
<dbReference type="Proteomes" id="UP000176273">
    <property type="component" value="Unassembled WGS sequence"/>
</dbReference>
<evidence type="ECO:0000256" key="5">
    <source>
        <dbReference type="SAM" id="Phobius"/>
    </source>
</evidence>
<dbReference type="EMBL" id="MFKH01000010">
    <property type="protein sequence ID" value="OGG37488.1"/>
    <property type="molecule type" value="Genomic_DNA"/>
</dbReference>
<dbReference type="GO" id="GO:0005886">
    <property type="term" value="C:plasma membrane"/>
    <property type="evidence" value="ECO:0007669"/>
    <property type="project" value="TreeGrafter"/>
</dbReference>
<gene>
    <name evidence="7" type="ORF">A2110_02760</name>
</gene>
<organism evidence="7 8">
    <name type="scientific">Candidatus Jorgensenbacteria bacterium GWA1_54_12</name>
    <dbReference type="NCBI Taxonomy" id="1798468"/>
    <lineage>
        <taxon>Bacteria</taxon>
        <taxon>Candidatus Joergenseniibacteriota</taxon>
    </lineage>
</organism>
<dbReference type="Gene3D" id="1.20.1420.30">
    <property type="entry name" value="NCX, central ion-binding region"/>
    <property type="match status" value="1"/>
</dbReference>
<evidence type="ECO:0000256" key="4">
    <source>
        <dbReference type="ARBA" id="ARBA00023136"/>
    </source>
</evidence>
<accession>A0A1F6BKT8</accession>
<comment type="subcellular location">
    <subcellularLocation>
        <location evidence="1">Membrane</location>
        <topology evidence="1">Multi-pass membrane protein</topology>
    </subcellularLocation>
</comment>
<dbReference type="GO" id="GO:0008273">
    <property type="term" value="F:calcium, potassium:sodium antiporter activity"/>
    <property type="evidence" value="ECO:0007669"/>
    <property type="project" value="TreeGrafter"/>
</dbReference>
<name>A0A1F6BKT8_9BACT</name>
<dbReference type="GO" id="GO:0006874">
    <property type="term" value="P:intracellular calcium ion homeostasis"/>
    <property type="evidence" value="ECO:0007669"/>
    <property type="project" value="TreeGrafter"/>
</dbReference>
<dbReference type="STRING" id="1798468.A2110_02760"/>
<feature type="transmembrane region" description="Helical" evidence="5">
    <location>
        <begin position="257"/>
        <end position="278"/>
    </location>
</feature>
<dbReference type="Pfam" id="PF01699">
    <property type="entry name" value="Na_Ca_ex"/>
    <property type="match status" value="2"/>
</dbReference>
<dbReference type="GO" id="GO:0005262">
    <property type="term" value="F:calcium channel activity"/>
    <property type="evidence" value="ECO:0007669"/>
    <property type="project" value="TreeGrafter"/>
</dbReference>